<organism evidence="2 3">
    <name type="scientific">Fusarium beomiforme</name>
    <dbReference type="NCBI Taxonomy" id="44412"/>
    <lineage>
        <taxon>Eukaryota</taxon>
        <taxon>Fungi</taxon>
        <taxon>Dikarya</taxon>
        <taxon>Ascomycota</taxon>
        <taxon>Pezizomycotina</taxon>
        <taxon>Sordariomycetes</taxon>
        <taxon>Hypocreomycetidae</taxon>
        <taxon>Hypocreales</taxon>
        <taxon>Nectriaceae</taxon>
        <taxon>Fusarium</taxon>
        <taxon>Fusarium burgessii species complex</taxon>
    </lineage>
</organism>
<feature type="compositionally biased region" description="Basic and acidic residues" evidence="1">
    <location>
        <begin position="54"/>
        <end position="63"/>
    </location>
</feature>
<evidence type="ECO:0000313" key="3">
    <source>
        <dbReference type="Proteomes" id="UP000730481"/>
    </source>
</evidence>
<name>A0A9P5DXE2_9HYPO</name>
<gene>
    <name evidence="2" type="ORF">FBEOM_5164</name>
</gene>
<protein>
    <submittedName>
        <fullName evidence="2">Uncharacterized protein</fullName>
    </submittedName>
</protein>
<feature type="compositionally biased region" description="Basic and acidic residues" evidence="1">
    <location>
        <begin position="103"/>
        <end position="129"/>
    </location>
</feature>
<feature type="region of interest" description="Disordered" evidence="1">
    <location>
        <begin position="54"/>
        <end position="166"/>
    </location>
</feature>
<reference evidence="2" key="1">
    <citation type="journal article" date="2017" name="Mycologia">
        <title>Fusarium algeriense, sp. nov., a novel toxigenic crown rot pathogen of durum wheat from Algeria is nested in the Fusarium burgessii species complex.</title>
        <authorList>
            <person name="Laraba I."/>
            <person name="Keddad A."/>
            <person name="Boureghda H."/>
            <person name="Abdallah N."/>
            <person name="Vaughan M.M."/>
            <person name="Proctor R.H."/>
            <person name="Busman M."/>
            <person name="O'Donnell K."/>
        </authorList>
    </citation>
    <scope>NUCLEOTIDE SEQUENCE</scope>
    <source>
        <strain evidence="2">NRRL 25174</strain>
    </source>
</reference>
<evidence type="ECO:0000256" key="1">
    <source>
        <dbReference type="SAM" id="MobiDB-lite"/>
    </source>
</evidence>
<evidence type="ECO:0000313" key="2">
    <source>
        <dbReference type="EMBL" id="KAF4340902.1"/>
    </source>
</evidence>
<reference evidence="2" key="2">
    <citation type="submission" date="2020-02" db="EMBL/GenBank/DDBJ databases">
        <title>Identification and distribution of gene clusters putatively required for synthesis of sphingolipid metabolism inhibitors in phylogenetically diverse species of the filamentous fungus Fusarium.</title>
        <authorList>
            <person name="Kim H.-S."/>
            <person name="Busman M."/>
            <person name="Brown D.W."/>
            <person name="Divon H."/>
            <person name="Uhlig S."/>
            <person name="Proctor R.H."/>
        </authorList>
    </citation>
    <scope>NUCLEOTIDE SEQUENCE</scope>
    <source>
        <strain evidence="2">NRRL 25174</strain>
    </source>
</reference>
<accession>A0A9P5DXE2</accession>
<keyword evidence="3" id="KW-1185">Reference proteome</keyword>
<sequence length="166" mass="18996">MSETNRLTSQRLSTLTHHADMMDLLSSYDEITSKLRELGIMIQERIYALDREADRAASSKSDIDMITDSLSASQPRQAGPEASVPARNTKSRTAPYPEPTPEEIAKLRARPEPVRVLEIRETKEIDAKASAKAKPKNKGRTKRKQKTKRDRRLQKLWKGCRRYSPY</sequence>
<dbReference type="Proteomes" id="UP000730481">
    <property type="component" value="Unassembled WGS sequence"/>
</dbReference>
<feature type="compositionally biased region" description="Basic residues" evidence="1">
    <location>
        <begin position="131"/>
        <end position="166"/>
    </location>
</feature>
<proteinExistence type="predicted"/>
<dbReference type="AlphaFoldDB" id="A0A9P5DXE2"/>
<comment type="caution">
    <text evidence="2">The sequence shown here is derived from an EMBL/GenBank/DDBJ whole genome shotgun (WGS) entry which is preliminary data.</text>
</comment>
<dbReference type="EMBL" id="PVQB02000220">
    <property type="protein sequence ID" value="KAF4340902.1"/>
    <property type="molecule type" value="Genomic_DNA"/>
</dbReference>